<accession>R0KXF7</accession>
<evidence type="ECO:0000256" key="11">
    <source>
        <dbReference type="ARBA" id="ARBA00023033"/>
    </source>
</evidence>
<dbReference type="InterPro" id="IPR002401">
    <property type="entry name" value="Cyt_P450_E_grp-I"/>
</dbReference>
<dbReference type="EC" id="1.14.14.1" evidence="5"/>
<dbReference type="Gene3D" id="1.10.630.10">
    <property type="entry name" value="Cytochrome P450"/>
    <property type="match status" value="1"/>
</dbReference>
<dbReference type="SUPFAM" id="SSF48264">
    <property type="entry name" value="Cytochrome P450"/>
    <property type="match status" value="1"/>
</dbReference>
<evidence type="ECO:0000256" key="3">
    <source>
        <dbReference type="ARBA" id="ARBA00004406"/>
    </source>
</evidence>
<evidence type="ECO:0000256" key="1">
    <source>
        <dbReference type="ARBA" id="ARBA00001971"/>
    </source>
</evidence>
<evidence type="ECO:0000256" key="7">
    <source>
        <dbReference type="ARBA" id="ARBA00022824"/>
    </source>
</evidence>
<organism evidence="13 14">
    <name type="scientific">Anas platyrhynchos</name>
    <name type="common">Mallard</name>
    <name type="synonym">Anas boschas</name>
    <dbReference type="NCBI Taxonomy" id="8839"/>
    <lineage>
        <taxon>Eukaryota</taxon>
        <taxon>Metazoa</taxon>
        <taxon>Chordata</taxon>
        <taxon>Craniata</taxon>
        <taxon>Vertebrata</taxon>
        <taxon>Euteleostomi</taxon>
        <taxon>Archelosauria</taxon>
        <taxon>Archosauria</taxon>
        <taxon>Dinosauria</taxon>
        <taxon>Saurischia</taxon>
        <taxon>Theropoda</taxon>
        <taxon>Coelurosauria</taxon>
        <taxon>Aves</taxon>
        <taxon>Neognathae</taxon>
        <taxon>Galloanserae</taxon>
        <taxon>Anseriformes</taxon>
        <taxon>Anatidae</taxon>
        <taxon>Anatinae</taxon>
        <taxon>Anas</taxon>
    </lineage>
</organism>
<evidence type="ECO:0000256" key="2">
    <source>
        <dbReference type="ARBA" id="ARBA00004174"/>
    </source>
</evidence>
<comment type="subcellular location">
    <subcellularLocation>
        <location evidence="3">Endoplasmic reticulum membrane</location>
        <topology evidence="3">Peripheral membrane protein</topology>
    </subcellularLocation>
    <subcellularLocation>
        <location evidence="2">Microsome membrane</location>
        <topology evidence="2">Peripheral membrane protein</topology>
    </subcellularLocation>
</comment>
<evidence type="ECO:0000256" key="6">
    <source>
        <dbReference type="ARBA" id="ARBA00022723"/>
    </source>
</evidence>
<dbReference type="PRINTS" id="PR00385">
    <property type="entry name" value="P450"/>
</dbReference>
<evidence type="ECO:0000256" key="5">
    <source>
        <dbReference type="ARBA" id="ARBA00012109"/>
    </source>
</evidence>
<keyword evidence="6" id="KW-0479">Metal-binding</keyword>
<dbReference type="PANTHER" id="PTHR24300">
    <property type="entry name" value="CYTOCHROME P450 508A4-RELATED"/>
    <property type="match status" value="1"/>
</dbReference>
<dbReference type="GO" id="GO:0008392">
    <property type="term" value="F:arachidonate epoxygenase activity"/>
    <property type="evidence" value="ECO:0007669"/>
    <property type="project" value="TreeGrafter"/>
</dbReference>
<evidence type="ECO:0000256" key="10">
    <source>
        <dbReference type="ARBA" id="ARBA00023004"/>
    </source>
</evidence>
<dbReference type="InterPro" id="IPR036396">
    <property type="entry name" value="Cyt_P450_sf"/>
</dbReference>
<reference evidence="14" key="1">
    <citation type="journal article" date="2013" name="Nat. Genet.">
        <title>The duck genome and transcriptome provide insight into an avian influenza virus reservoir species.</title>
        <authorList>
            <person name="Huang Y."/>
            <person name="Li Y."/>
            <person name="Burt D.W."/>
            <person name="Chen H."/>
            <person name="Zhang Y."/>
            <person name="Qian W."/>
            <person name="Kim H."/>
            <person name="Gan S."/>
            <person name="Zhao Y."/>
            <person name="Li J."/>
            <person name="Yi K."/>
            <person name="Feng H."/>
            <person name="Zhu P."/>
            <person name="Li B."/>
            <person name="Liu Q."/>
            <person name="Fairley S."/>
            <person name="Magor K.E."/>
            <person name="Du Z."/>
            <person name="Hu X."/>
            <person name="Goodman L."/>
            <person name="Tafer H."/>
            <person name="Vignal A."/>
            <person name="Lee T."/>
            <person name="Kim K.W."/>
            <person name="Sheng Z."/>
            <person name="An Y."/>
            <person name="Searle S."/>
            <person name="Herrero J."/>
            <person name="Groenen M.A."/>
            <person name="Crooijmans R.P."/>
            <person name="Faraut T."/>
            <person name="Cai Q."/>
            <person name="Webster R.G."/>
            <person name="Aldridge J.R."/>
            <person name="Warren W.C."/>
            <person name="Bartschat S."/>
            <person name="Kehr S."/>
            <person name="Marz M."/>
            <person name="Stadler P.F."/>
            <person name="Smith J."/>
            <person name="Kraus R.H."/>
            <person name="Zhao Y."/>
            <person name="Ren L."/>
            <person name="Fei J."/>
            <person name="Morisson M."/>
            <person name="Kaiser P."/>
            <person name="Griffin D.K."/>
            <person name="Rao M."/>
            <person name="Pitel F."/>
            <person name="Wang J."/>
            <person name="Li N."/>
        </authorList>
    </citation>
    <scope>NUCLEOTIDE SEQUENCE [LARGE SCALE GENOMIC DNA]</scope>
</reference>
<dbReference type="AlphaFoldDB" id="R0KXF7"/>
<evidence type="ECO:0000256" key="4">
    <source>
        <dbReference type="ARBA" id="ARBA00010617"/>
    </source>
</evidence>
<dbReference type="GO" id="GO:0005789">
    <property type="term" value="C:endoplasmic reticulum membrane"/>
    <property type="evidence" value="ECO:0007669"/>
    <property type="project" value="UniProtKB-SubCell"/>
</dbReference>
<dbReference type="GO" id="GO:0006805">
    <property type="term" value="P:xenobiotic metabolic process"/>
    <property type="evidence" value="ECO:0007669"/>
    <property type="project" value="TreeGrafter"/>
</dbReference>
<evidence type="ECO:0000313" key="13">
    <source>
        <dbReference type="EMBL" id="EOA92642.1"/>
    </source>
</evidence>
<dbReference type="InterPro" id="IPR050182">
    <property type="entry name" value="Cytochrome_P450_fam2"/>
</dbReference>
<evidence type="ECO:0000256" key="8">
    <source>
        <dbReference type="ARBA" id="ARBA00022848"/>
    </source>
</evidence>
<keyword evidence="12" id="KW-0472">Membrane</keyword>
<dbReference type="GO" id="GO:0020037">
    <property type="term" value="F:heme binding"/>
    <property type="evidence" value="ECO:0007669"/>
    <property type="project" value="InterPro"/>
</dbReference>
<feature type="non-terminal residue" evidence="13">
    <location>
        <position position="1"/>
    </location>
</feature>
<keyword evidence="10" id="KW-0408">Iron</keyword>
<gene>
    <name evidence="13" type="ORF">Anapl_18655</name>
</gene>
<keyword evidence="8" id="KW-0492">Microsome</keyword>
<sequence length="127" mass="14304">ATVFDLFTAGTETTSTTLRYGFLLLLKYPQIQEKVQEEIDRVVGRSRRPCVADRAQMPYTDAVAHEIQRFITLIPLSVPHAVTKDIYFREHFIPKVSGQAPSSPATRWQHACSQAVGYKPEARNAVT</sequence>
<dbReference type="InterPro" id="IPR001128">
    <property type="entry name" value="Cyt_P450"/>
</dbReference>
<dbReference type="PRINTS" id="PR00463">
    <property type="entry name" value="EP450I"/>
</dbReference>
<comment type="cofactor">
    <cofactor evidence="1">
        <name>heme</name>
        <dbReference type="ChEBI" id="CHEBI:30413"/>
    </cofactor>
</comment>
<dbReference type="Proteomes" id="UP000296049">
    <property type="component" value="Unassembled WGS sequence"/>
</dbReference>
<keyword evidence="14" id="KW-1185">Reference proteome</keyword>
<evidence type="ECO:0000256" key="12">
    <source>
        <dbReference type="ARBA" id="ARBA00023136"/>
    </source>
</evidence>
<dbReference type="GO" id="GO:0019373">
    <property type="term" value="P:epoxygenase P450 pathway"/>
    <property type="evidence" value="ECO:0007669"/>
    <property type="project" value="TreeGrafter"/>
</dbReference>
<keyword evidence="11" id="KW-0503">Monooxygenase</keyword>
<keyword evidence="9" id="KW-0560">Oxidoreductase</keyword>
<evidence type="ECO:0000256" key="9">
    <source>
        <dbReference type="ARBA" id="ARBA00023002"/>
    </source>
</evidence>
<dbReference type="PANTHER" id="PTHR24300:SF356">
    <property type="entry name" value="CYTOCHROME P450 2E1"/>
    <property type="match status" value="1"/>
</dbReference>
<evidence type="ECO:0000313" key="14">
    <source>
        <dbReference type="Proteomes" id="UP000296049"/>
    </source>
</evidence>
<name>R0KXF7_ANAPL</name>
<keyword evidence="7" id="KW-0256">Endoplasmic reticulum</keyword>
<dbReference type="GO" id="GO:0005506">
    <property type="term" value="F:iron ion binding"/>
    <property type="evidence" value="ECO:0007669"/>
    <property type="project" value="InterPro"/>
</dbReference>
<proteinExistence type="inferred from homology"/>
<dbReference type="EMBL" id="KB820363">
    <property type="protein sequence ID" value="EOA92642.1"/>
    <property type="molecule type" value="Genomic_DNA"/>
</dbReference>
<dbReference type="GO" id="GO:0016712">
    <property type="term" value="F:oxidoreductase activity, acting on paired donors, with incorporation or reduction of molecular oxygen, reduced flavin or flavoprotein as one donor, and incorporation of one atom of oxygen"/>
    <property type="evidence" value="ECO:0007669"/>
    <property type="project" value="UniProtKB-EC"/>
</dbReference>
<comment type="similarity">
    <text evidence="4">Belongs to the cytochrome P450 family.</text>
</comment>
<protein>
    <recommendedName>
        <fullName evidence="5">unspecific monooxygenase</fullName>
        <ecNumber evidence="5">1.14.14.1</ecNumber>
    </recommendedName>
</protein>
<dbReference type="Pfam" id="PF00067">
    <property type="entry name" value="p450"/>
    <property type="match status" value="1"/>
</dbReference>